<evidence type="ECO:0000256" key="1">
    <source>
        <dbReference type="ARBA" id="ARBA00023110"/>
    </source>
</evidence>
<accession>A0ABD3R663</accession>
<dbReference type="Pfam" id="PF00160">
    <property type="entry name" value="Pro_isomerase"/>
    <property type="match status" value="1"/>
</dbReference>
<dbReference type="PRINTS" id="PR00153">
    <property type="entry name" value="CSAPPISMRASE"/>
</dbReference>
<dbReference type="Gene3D" id="2.40.100.10">
    <property type="entry name" value="Cyclophilin-like"/>
    <property type="match status" value="1"/>
</dbReference>
<sequence>MVGVKGNNGKASSSGKDILVAIAVAAVLIVGLKTFSSGAWHGKAAIDDQQGHHHRQQPMETKSKIKSTKAAAIPLIKEAENVFEDQNLIKFVFSNLDGEEGHDGEVVVKLHPEWAPIGVARIKELTEDSFWGDCRAFRVLPNFVVQLGINGDPKKQKKWKVPIADDPVKASNDRGTVTFAMAGEGTRTTQIFFNKIDNSRLDKEKFAPFGEVISGMEIIDRIYEGYGEKPNQGEIQQTGNAYLAKNYPKMSYIKSARFVSLDKAS</sequence>
<evidence type="ECO:0000313" key="7">
    <source>
        <dbReference type="Proteomes" id="UP001530377"/>
    </source>
</evidence>
<dbReference type="SUPFAM" id="SSF50891">
    <property type="entry name" value="Cyclophilin-like"/>
    <property type="match status" value="1"/>
</dbReference>
<gene>
    <name evidence="6" type="ORF">ACHAXA_006674</name>
</gene>
<comment type="caution">
    <text evidence="6">The sequence shown here is derived from an EMBL/GenBank/DDBJ whole genome shotgun (WGS) entry which is preliminary data.</text>
</comment>
<comment type="catalytic activity">
    <reaction evidence="3">
        <text>[protein]-peptidylproline (omega=180) = [protein]-peptidylproline (omega=0)</text>
        <dbReference type="Rhea" id="RHEA:16237"/>
        <dbReference type="Rhea" id="RHEA-COMP:10747"/>
        <dbReference type="Rhea" id="RHEA-COMP:10748"/>
        <dbReference type="ChEBI" id="CHEBI:83833"/>
        <dbReference type="ChEBI" id="CHEBI:83834"/>
        <dbReference type="EC" id="5.2.1.8"/>
    </reaction>
</comment>
<dbReference type="InterPro" id="IPR002130">
    <property type="entry name" value="Cyclophilin-type_PPIase_dom"/>
</dbReference>
<dbReference type="PANTHER" id="PTHR43246">
    <property type="entry name" value="PEPTIDYL-PROLYL CIS-TRANS ISOMERASE CYP38, CHLOROPLASTIC"/>
    <property type="match status" value="1"/>
</dbReference>
<dbReference type="GO" id="GO:0003755">
    <property type="term" value="F:peptidyl-prolyl cis-trans isomerase activity"/>
    <property type="evidence" value="ECO:0007669"/>
    <property type="project" value="UniProtKB-UniRule"/>
</dbReference>
<organism evidence="6 7">
    <name type="scientific">Cyclostephanos tholiformis</name>
    <dbReference type="NCBI Taxonomy" id="382380"/>
    <lineage>
        <taxon>Eukaryota</taxon>
        <taxon>Sar</taxon>
        <taxon>Stramenopiles</taxon>
        <taxon>Ochrophyta</taxon>
        <taxon>Bacillariophyta</taxon>
        <taxon>Coscinodiscophyceae</taxon>
        <taxon>Thalassiosirophycidae</taxon>
        <taxon>Stephanodiscales</taxon>
        <taxon>Stephanodiscaceae</taxon>
        <taxon>Cyclostephanos</taxon>
    </lineage>
</organism>
<dbReference type="EMBL" id="JALLPB020000665">
    <property type="protein sequence ID" value="KAL3807181.1"/>
    <property type="molecule type" value="Genomic_DNA"/>
</dbReference>
<evidence type="ECO:0000256" key="3">
    <source>
        <dbReference type="RuleBase" id="RU363019"/>
    </source>
</evidence>
<dbReference type="Proteomes" id="UP001530377">
    <property type="component" value="Unassembled WGS sequence"/>
</dbReference>
<dbReference type="InterPro" id="IPR029000">
    <property type="entry name" value="Cyclophilin-like_dom_sf"/>
</dbReference>
<feature type="transmembrane region" description="Helical" evidence="4">
    <location>
        <begin position="18"/>
        <end position="35"/>
    </location>
</feature>
<keyword evidence="4" id="KW-0472">Membrane</keyword>
<keyword evidence="4" id="KW-0812">Transmembrane</keyword>
<protein>
    <recommendedName>
        <fullName evidence="3">Peptidyl-prolyl cis-trans isomerase</fullName>
        <shortName evidence="3">PPIase</shortName>
        <ecNumber evidence="3">5.2.1.8</ecNumber>
    </recommendedName>
</protein>
<dbReference type="InterPro" id="IPR044665">
    <property type="entry name" value="E_coli_cyclophilin_A-like"/>
</dbReference>
<evidence type="ECO:0000259" key="5">
    <source>
        <dbReference type="PROSITE" id="PS50072"/>
    </source>
</evidence>
<proteinExistence type="inferred from homology"/>
<dbReference type="PROSITE" id="PS50072">
    <property type="entry name" value="CSA_PPIASE_2"/>
    <property type="match status" value="1"/>
</dbReference>
<evidence type="ECO:0000256" key="4">
    <source>
        <dbReference type="SAM" id="Phobius"/>
    </source>
</evidence>
<evidence type="ECO:0000313" key="6">
    <source>
        <dbReference type="EMBL" id="KAL3807181.1"/>
    </source>
</evidence>
<dbReference type="AlphaFoldDB" id="A0ABD3R663"/>
<dbReference type="EC" id="5.2.1.8" evidence="3"/>
<feature type="domain" description="PPIase cyclophilin-type" evidence="5">
    <location>
        <begin position="93"/>
        <end position="222"/>
    </location>
</feature>
<comment type="similarity">
    <text evidence="3">Belongs to the cyclophilin-type PPIase family.</text>
</comment>
<comment type="function">
    <text evidence="3">PPIases accelerate the folding of proteins. It catalyzes the cis-trans isomerization of proline imidic peptide bonds in oligopeptides.</text>
</comment>
<keyword evidence="2 3" id="KW-0413">Isomerase</keyword>
<name>A0ABD3R663_9STRA</name>
<keyword evidence="1 3" id="KW-0697">Rotamase</keyword>
<reference evidence="6 7" key="1">
    <citation type="submission" date="2024-10" db="EMBL/GenBank/DDBJ databases">
        <title>Updated reference genomes for cyclostephanoid diatoms.</title>
        <authorList>
            <person name="Roberts W.R."/>
            <person name="Alverson A.J."/>
        </authorList>
    </citation>
    <scope>NUCLEOTIDE SEQUENCE [LARGE SCALE GENOMIC DNA]</scope>
    <source>
        <strain evidence="6 7">AJA228-03</strain>
    </source>
</reference>
<keyword evidence="7" id="KW-1185">Reference proteome</keyword>
<keyword evidence="4" id="KW-1133">Transmembrane helix</keyword>
<evidence type="ECO:0000256" key="2">
    <source>
        <dbReference type="ARBA" id="ARBA00023235"/>
    </source>
</evidence>